<sequence>MTTQQTRQVVEKYFTDLENGDLASALSALAEDVEFELPRDQWNEVIPYLGVHRGVAEVTRAFQVRGETTEVLDYGMRDLRVEGDTAFAVIYTKGAHTRTRQEFEIEDSHRLVVADGKIVAWKVYFDPNGEVAAFNADREDRLVAAVWASDHALVTELLGTGARVDHRDRSSGLTPLMIAAGQADAPMVALLLEAGADVFTADSGAGATALHKACQGGSLDVVRALVDAGAFIDAVAPTTGHTPLMDALWFKYPDIAKHLLDAGAGLNLSTHYGFTLKEHFEYELNVNTRGKDRLLLAEQYLKARVAGDDARIEGHRLMAAVNAGDVEGVRALLAGGVDVDELYPIVNGFNDGHTALLVASRDGHTEIARLLLDAGADVNATEPTFGAVPLHKAVYNGHVALTALIAARPGVDLDFQGATNGYTPLHDALWHGYDECAAILLDQGARLDLRGHDGKTPLDLATEVFGAEHDLTRRIAAAAQQDER</sequence>
<dbReference type="SMART" id="SM00248">
    <property type="entry name" value="ANK"/>
    <property type="match status" value="8"/>
</dbReference>
<dbReference type="Pfam" id="PF00023">
    <property type="entry name" value="Ank"/>
    <property type="match status" value="1"/>
</dbReference>
<feature type="repeat" description="ANK" evidence="3">
    <location>
        <begin position="205"/>
        <end position="237"/>
    </location>
</feature>
<dbReference type="RefSeq" id="WP_380640886.1">
    <property type="nucleotide sequence ID" value="NZ_JBHSQO010000045.1"/>
</dbReference>
<dbReference type="Pfam" id="PF12796">
    <property type="entry name" value="Ank_2"/>
    <property type="match status" value="3"/>
</dbReference>
<dbReference type="Gene3D" id="1.25.40.20">
    <property type="entry name" value="Ankyrin repeat-containing domain"/>
    <property type="match status" value="2"/>
</dbReference>
<evidence type="ECO:0000313" key="6">
    <source>
        <dbReference type="Proteomes" id="UP001596220"/>
    </source>
</evidence>
<feature type="repeat" description="ANK" evidence="3">
    <location>
        <begin position="351"/>
        <end position="383"/>
    </location>
</feature>
<accession>A0ABW1PDN2</accession>
<dbReference type="SUPFAM" id="SSF54427">
    <property type="entry name" value="NTF2-like"/>
    <property type="match status" value="1"/>
</dbReference>
<feature type="repeat" description="ANK" evidence="3">
    <location>
        <begin position="171"/>
        <end position="203"/>
    </location>
</feature>
<feature type="domain" description="SnoaL-like" evidence="4">
    <location>
        <begin position="10"/>
        <end position="121"/>
    </location>
</feature>
<proteinExistence type="predicted"/>
<evidence type="ECO:0000256" key="1">
    <source>
        <dbReference type="ARBA" id="ARBA00022737"/>
    </source>
</evidence>
<dbReference type="Gene3D" id="3.10.450.50">
    <property type="match status" value="1"/>
</dbReference>
<keyword evidence="2 3" id="KW-0040">ANK repeat</keyword>
<dbReference type="PANTHER" id="PTHR24198">
    <property type="entry name" value="ANKYRIN REPEAT AND PROTEIN KINASE DOMAIN-CONTAINING PROTEIN"/>
    <property type="match status" value="1"/>
</dbReference>
<dbReference type="PROSITE" id="PS50297">
    <property type="entry name" value="ANK_REP_REGION"/>
    <property type="match status" value="4"/>
</dbReference>
<evidence type="ECO:0000256" key="2">
    <source>
        <dbReference type="ARBA" id="ARBA00023043"/>
    </source>
</evidence>
<dbReference type="InterPro" id="IPR002110">
    <property type="entry name" value="Ankyrin_rpt"/>
</dbReference>
<evidence type="ECO:0000259" key="4">
    <source>
        <dbReference type="Pfam" id="PF12680"/>
    </source>
</evidence>
<dbReference type="InterPro" id="IPR037401">
    <property type="entry name" value="SnoaL-like"/>
</dbReference>
<feature type="repeat" description="ANK" evidence="3">
    <location>
        <begin position="239"/>
        <end position="271"/>
    </location>
</feature>
<keyword evidence="6" id="KW-1185">Reference proteome</keyword>
<dbReference type="EMBL" id="JBHSQO010000045">
    <property type="protein sequence ID" value="MFC6093563.1"/>
    <property type="molecule type" value="Genomic_DNA"/>
</dbReference>
<comment type="caution">
    <text evidence="5">The sequence shown here is derived from an EMBL/GenBank/DDBJ whole genome shotgun (WGS) entry which is preliminary data.</text>
</comment>
<dbReference type="SUPFAM" id="SSF48403">
    <property type="entry name" value="Ankyrin repeat"/>
    <property type="match status" value="1"/>
</dbReference>
<name>A0ABW1PDN2_9PSEU</name>
<dbReference type="PROSITE" id="PS50088">
    <property type="entry name" value="ANK_REPEAT"/>
    <property type="match status" value="5"/>
</dbReference>
<dbReference type="InterPro" id="IPR036770">
    <property type="entry name" value="Ankyrin_rpt-contain_sf"/>
</dbReference>
<dbReference type="InterPro" id="IPR032710">
    <property type="entry name" value="NTF2-like_dom_sf"/>
</dbReference>
<reference evidence="6" key="1">
    <citation type="journal article" date="2019" name="Int. J. Syst. Evol. Microbiol.">
        <title>The Global Catalogue of Microorganisms (GCM) 10K type strain sequencing project: providing services to taxonomists for standard genome sequencing and annotation.</title>
        <authorList>
            <consortium name="The Broad Institute Genomics Platform"/>
            <consortium name="The Broad Institute Genome Sequencing Center for Infectious Disease"/>
            <person name="Wu L."/>
            <person name="Ma J."/>
        </authorList>
    </citation>
    <scope>NUCLEOTIDE SEQUENCE [LARGE SCALE GENOMIC DNA]</scope>
    <source>
        <strain evidence="6">CGMCC 4.7246</strain>
    </source>
</reference>
<keyword evidence="1" id="KW-0677">Repeat</keyword>
<dbReference type="Proteomes" id="UP001596220">
    <property type="component" value="Unassembled WGS sequence"/>
</dbReference>
<evidence type="ECO:0000256" key="3">
    <source>
        <dbReference type="PROSITE-ProRule" id="PRU00023"/>
    </source>
</evidence>
<protein>
    <submittedName>
        <fullName evidence="5">Ankyrin repeat domain-containing protein</fullName>
    </submittedName>
</protein>
<organism evidence="5 6">
    <name type="scientific">Saccharothrix lopnurensis</name>
    <dbReference type="NCBI Taxonomy" id="1670621"/>
    <lineage>
        <taxon>Bacteria</taxon>
        <taxon>Bacillati</taxon>
        <taxon>Actinomycetota</taxon>
        <taxon>Actinomycetes</taxon>
        <taxon>Pseudonocardiales</taxon>
        <taxon>Pseudonocardiaceae</taxon>
        <taxon>Saccharothrix</taxon>
    </lineage>
</organism>
<gene>
    <name evidence="5" type="ORF">ACFP3R_30195</name>
</gene>
<feature type="repeat" description="ANK" evidence="3">
    <location>
        <begin position="420"/>
        <end position="452"/>
    </location>
</feature>
<dbReference type="PANTHER" id="PTHR24198:SF165">
    <property type="entry name" value="ANKYRIN REPEAT-CONTAINING PROTEIN-RELATED"/>
    <property type="match status" value="1"/>
</dbReference>
<dbReference type="Pfam" id="PF12680">
    <property type="entry name" value="SnoaL_2"/>
    <property type="match status" value="1"/>
</dbReference>
<evidence type="ECO:0000313" key="5">
    <source>
        <dbReference type="EMBL" id="MFC6093563.1"/>
    </source>
</evidence>
<dbReference type="PRINTS" id="PR01415">
    <property type="entry name" value="ANKYRIN"/>
</dbReference>